<sequence>MKLLKHAGVVFLIIIMGLLVVACGGKTEQPTSAPAEKKDEQAQSASAPEKKTYKVVMHAEFPPFEYLDPSGKPVGFEVDLINEMAKEMGWNIEIKNTSWDGVFEEIGSGKAELAISGITIKPDREKLYLFSEPYFQAKQLILVPEGSPIKSLQDIKGHKVGVMTSTTGALIVSDLLGKANKDILQYDEMPSMVEDLYNKRVDVVVADNAFLMEHMKKNPKPGYVTIDDPNIPKENYGIMANKKDTELIKQVNEALKKVKDSGKYDEIYKKYFGEVK</sequence>
<dbReference type="InterPro" id="IPR001638">
    <property type="entry name" value="Solute-binding_3/MltF_N"/>
</dbReference>
<dbReference type="Pfam" id="PF00497">
    <property type="entry name" value="SBP_bac_3"/>
    <property type="match status" value="1"/>
</dbReference>
<organism evidence="8 9">
    <name type="scientific">Aneurinibacillus danicus</name>
    <dbReference type="NCBI Taxonomy" id="267746"/>
    <lineage>
        <taxon>Bacteria</taxon>
        <taxon>Bacillati</taxon>
        <taxon>Bacillota</taxon>
        <taxon>Bacilli</taxon>
        <taxon>Bacillales</taxon>
        <taxon>Paenibacillaceae</taxon>
        <taxon>Aneurinibacillus group</taxon>
        <taxon>Aneurinibacillus</taxon>
    </lineage>
</organism>
<keyword evidence="3" id="KW-0732">Signal</keyword>
<accession>A0A511V623</accession>
<evidence type="ECO:0000256" key="1">
    <source>
        <dbReference type="ARBA" id="ARBA00004196"/>
    </source>
</evidence>
<dbReference type="GO" id="GO:0016020">
    <property type="term" value="C:membrane"/>
    <property type="evidence" value="ECO:0007669"/>
    <property type="project" value="InterPro"/>
</dbReference>
<dbReference type="AlphaFoldDB" id="A0A511V623"/>
<name>A0A511V623_9BACL</name>
<dbReference type="GO" id="GO:0015276">
    <property type="term" value="F:ligand-gated monoatomic ion channel activity"/>
    <property type="evidence" value="ECO:0007669"/>
    <property type="project" value="InterPro"/>
</dbReference>
<dbReference type="GO" id="GO:0030313">
    <property type="term" value="C:cell envelope"/>
    <property type="evidence" value="ECO:0007669"/>
    <property type="project" value="UniProtKB-SubCell"/>
</dbReference>
<evidence type="ECO:0000259" key="7">
    <source>
        <dbReference type="SMART" id="SM00079"/>
    </source>
</evidence>
<evidence type="ECO:0000256" key="5">
    <source>
        <dbReference type="SAM" id="MobiDB-lite"/>
    </source>
</evidence>
<proteinExistence type="inferred from homology"/>
<evidence type="ECO:0000313" key="9">
    <source>
        <dbReference type="Proteomes" id="UP000321157"/>
    </source>
</evidence>
<evidence type="ECO:0000259" key="6">
    <source>
        <dbReference type="SMART" id="SM00062"/>
    </source>
</evidence>
<dbReference type="Proteomes" id="UP000321157">
    <property type="component" value="Unassembled WGS sequence"/>
</dbReference>
<feature type="domain" description="Solute-binding protein family 3/N-terminal" evidence="6">
    <location>
        <begin position="52"/>
        <end position="275"/>
    </location>
</feature>
<comment type="subcellular location">
    <subcellularLocation>
        <location evidence="1">Cell envelope</location>
    </subcellularLocation>
</comment>
<comment type="caution">
    <text evidence="8">The sequence shown here is derived from an EMBL/GenBank/DDBJ whole genome shotgun (WGS) entry which is preliminary data.</text>
</comment>
<dbReference type="CDD" id="cd13624">
    <property type="entry name" value="PBP2_Arg_Lys_His"/>
    <property type="match status" value="1"/>
</dbReference>
<dbReference type="PANTHER" id="PTHR35936:SF17">
    <property type="entry name" value="ARGININE-BINDING EXTRACELLULAR PROTEIN ARTP"/>
    <property type="match status" value="1"/>
</dbReference>
<dbReference type="InterPro" id="IPR001320">
    <property type="entry name" value="Iontro_rcpt_C"/>
</dbReference>
<dbReference type="OrthoDB" id="9774451at2"/>
<dbReference type="PROSITE" id="PS01039">
    <property type="entry name" value="SBP_BACTERIAL_3"/>
    <property type="match status" value="1"/>
</dbReference>
<reference evidence="8 9" key="1">
    <citation type="submission" date="2019-07" db="EMBL/GenBank/DDBJ databases">
        <title>Whole genome shotgun sequence of Aneurinibacillus danicus NBRC 102444.</title>
        <authorList>
            <person name="Hosoyama A."/>
            <person name="Uohara A."/>
            <person name="Ohji S."/>
            <person name="Ichikawa N."/>
        </authorList>
    </citation>
    <scope>NUCLEOTIDE SEQUENCE [LARGE SCALE GENOMIC DNA]</scope>
    <source>
        <strain evidence="8 9">NBRC 102444</strain>
    </source>
</reference>
<dbReference type="SUPFAM" id="SSF53850">
    <property type="entry name" value="Periplasmic binding protein-like II"/>
    <property type="match status" value="1"/>
</dbReference>
<protein>
    <submittedName>
        <fullName evidence="8">Basic amino acid ABC transporter substrate-binding protein</fullName>
    </submittedName>
</protein>
<gene>
    <name evidence="8" type="ORF">ADA01nite_18470</name>
</gene>
<feature type="domain" description="Ionotropic glutamate receptor C-terminal" evidence="7">
    <location>
        <begin position="52"/>
        <end position="274"/>
    </location>
</feature>
<evidence type="ECO:0000256" key="4">
    <source>
        <dbReference type="RuleBase" id="RU003744"/>
    </source>
</evidence>
<evidence type="ECO:0000256" key="2">
    <source>
        <dbReference type="ARBA" id="ARBA00010333"/>
    </source>
</evidence>
<dbReference type="SMART" id="SM00062">
    <property type="entry name" value="PBPb"/>
    <property type="match status" value="1"/>
</dbReference>
<evidence type="ECO:0000313" key="8">
    <source>
        <dbReference type="EMBL" id="GEN34387.1"/>
    </source>
</evidence>
<feature type="region of interest" description="Disordered" evidence="5">
    <location>
        <begin position="29"/>
        <end position="49"/>
    </location>
</feature>
<dbReference type="SMART" id="SM00079">
    <property type="entry name" value="PBPe"/>
    <property type="match status" value="1"/>
</dbReference>
<dbReference type="Gene3D" id="3.40.190.10">
    <property type="entry name" value="Periplasmic binding protein-like II"/>
    <property type="match status" value="2"/>
</dbReference>
<keyword evidence="9" id="KW-1185">Reference proteome</keyword>
<dbReference type="EMBL" id="BJXX01000078">
    <property type="protein sequence ID" value="GEN34387.1"/>
    <property type="molecule type" value="Genomic_DNA"/>
</dbReference>
<dbReference type="RefSeq" id="WP_146809660.1">
    <property type="nucleotide sequence ID" value="NZ_BJXX01000078.1"/>
</dbReference>
<comment type="similarity">
    <text evidence="2 4">Belongs to the bacterial solute-binding protein 3 family.</text>
</comment>
<dbReference type="InterPro" id="IPR018313">
    <property type="entry name" value="SBP_3_CS"/>
</dbReference>
<dbReference type="PANTHER" id="PTHR35936">
    <property type="entry name" value="MEMBRANE-BOUND LYTIC MUREIN TRANSGLYCOSYLASE F"/>
    <property type="match status" value="1"/>
</dbReference>
<evidence type="ECO:0000256" key="3">
    <source>
        <dbReference type="ARBA" id="ARBA00022729"/>
    </source>
</evidence>
<dbReference type="PROSITE" id="PS51257">
    <property type="entry name" value="PROKAR_LIPOPROTEIN"/>
    <property type="match status" value="1"/>
</dbReference>